<name>A0A7W6FSH5_9SPHN</name>
<dbReference type="AlphaFoldDB" id="A0A7W6FSH5"/>
<dbReference type="RefSeq" id="WP_188073436.1">
    <property type="nucleotide sequence ID" value="NZ_BSPS01000024.1"/>
</dbReference>
<dbReference type="Gene3D" id="1.10.443.10">
    <property type="entry name" value="Intergrase catalytic core"/>
    <property type="match status" value="1"/>
</dbReference>
<dbReference type="GO" id="GO:0015074">
    <property type="term" value="P:DNA integration"/>
    <property type="evidence" value="ECO:0007669"/>
    <property type="project" value="InterPro"/>
</dbReference>
<dbReference type="Proteomes" id="UP000571950">
    <property type="component" value="Unassembled WGS sequence"/>
</dbReference>
<sequence>MAARPRIDRRLAAAAAPDSALESGAMVVFRDRWGEVEQQFDMTASGVPHALIDHFANAFRGHYASAATASRDTCWKALRTFARCLASSGRSVSVGDLGTGLVGRYIAWLDIQRTTSGAPWSLATRYKRYLPVKLLLGWLVATEHIPPIDFPHNPFPGRHAAEPQIRLPQAQLKAILTACYREIDAAWTSFEEGQRLLAQPETASDRGALLHELHRLGFGMMPRYSAVPALHNRIHSQGGALELAGYLHLTVATLVPFFVAIAIQTAANPDALRHMARDCLVPHPLDPSQIMIEWTKPRAGGSIRRTQRRSFDRRRPYAAPNLIEKLLRMTAPLVPHASQGNRDRLFLVRGNGARGIAPIAHQTLTNGIRAFIARTNAHIAASNAANPSNPQALLPNFTPKQFRGSVATRHYAASGGDIRAAQAVLNHARVDTTDLYVRGPEAKRIQDETIARLQAMMVVWVTGEARRDDRAGACAGMAPGADAHTAGHICTDPLAGIAAAPGRLCPAFLGCLACPGLVIPIDAEHLARILQLKSALEAARERIDAHRWKLLYGPSHRILIEDILPGFPENLHEAACRLMALLPPLAEME</sequence>
<dbReference type="InterPro" id="IPR011010">
    <property type="entry name" value="DNA_brk_join_enz"/>
</dbReference>
<evidence type="ECO:0000256" key="1">
    <source>
        <dbReference type="ARBA" id="ARBA00023172"/>
    </source>
</evidence>
<keyword evidence="3" id="KW-1185">Reference proteome</keyword>
<organism evidence="2 3">
    <name type="scientific">Sphingobium jiangsuense</name>
    <dbReference type="NCBI Taxonomy" id="870476"/>
    <lineage>
        <taxon>Bacteria</taxon>
        <taxon>Pseudomonadati</taxon>
        <taxon>Pseudomonadota</taxon>
        <taxon>Alphaproteobacteria</taxon>
        <taxon>Sphingomonadales</taxon>
        <taxon>Sphingomonadaceae</taxon>
        <taxon>Sphingobium</taxon>
    </lineage>
</organism>
<dbReference type="InterPro" id="IPR013762">
    <property type="entry name" value="Integrase-like_cat_sf"/>
</dbReference>
<dbReference type="GO" id="GO:0006310">
    <property type="term" value="P:DNA recombination"/>
    <property type="evidence" value="ECO:0007669"/>
    <property type="project" value="UniProtKB-KW"/>
</dbReference>
<protein>
    <submittedName>
        <fullName evidence="2">Uncharacterized protein</fullName>
    </submittedName>
</protein>
<comment type="caution">
    <text evidence="2">The sequence shown here is derived from an EMBL/GenBank/DDBJ whole genome shotgun (WGS) entry which is preliminary data.</text>
</comment>
<reference evidence="2 3" key="1">
    <citation type="submission" date="2020-08" db="EMBL/GenBank/DDBJ databases">
        <title>Genomic Encyclopedia of Type Strains, Phase IV (KMG-IV): sequencing the most valuable type-strain genomes for metagenomic binning, comparative biology and taxonomic classification.</title>
        <authorList>
            <person name="Goeker M."/>
        </authorList>
    </citation>
    <scope>NUCLEOTIDE SEQUENCE [LARGE SCALE GENOMIC DNA]</scope>
    <source>
        <strain evidence="2 3">DSM 26189</strain>
    </source>
</reference>
<accession>A0A7W6FSH5</accession>
<keyword evidence="1" id="KW-0233">DNA recombination</keyword>
<evidence type="ECO:0000313" key="2">
    <source>
        <dbReference type="EMBL" id="MBB3928049.1"/>
    </source>
</evidence>
<evidence type="ECO:0000313" key="3">
    <source>
        <dbReference type="Proteomes" id="UP000571950"/>
    </source>
</evidence>
<dbReference type="SUPFAM" id="SSF56349">
    <property type="entry name" value="DNA breaking-rejoining enzymes"/>
    <property type="match status" value="1"/>
</dbReference>
<proteinExistence type="predicted"/>
<gene>
    <name evidence="2" type="ORF">GGR43_003790</name>
</gene>
<dbReference type="EMBL" id="JACIDT010000018">
    <property type="protein sequence ID" value="MBB3928049.1"/>
    <property type="molecule type" value="Genomic_DNA"/>
</dbReference>
<dbReference type="GO" id="GO:0003677">
    <property type="term" value="F:DNA binding"/>
    <property type="evidence" value="ECO:0007669"/>
    <property type="project" value="InterPro"/>
</dbReference>